<dbReference type="AlphaFoldDB" id="A0A379KD87"/>
<sequence>MGDIAEMMLDGTLCEGCGVALDGAGEGFPRRCCDCQEESTFDQPKKASKCYCPDCGRRVRVAGLADHMRDAHQATYFKLEVRYARARGDA</sequence>
<protein>
    <submittedName>
        <fullName evidence="1">Uncharacterized protein</fullName>
    </submittedName>
</protein>
<gene>
    <name evidence="1" type="ORF">NCTC13160_04931</name>
</gene>
<accession>A0A379KD87</accession>
<dbReference type="RefSeq" id="WP_115344707.1">
    <property type="nucleotide sequence ID" value="NZ_UGSG01000002.1"/>
</dbReference>
<name>A0A379KD87_9BURK</name>
<evidence type="ECO:0000313" key="1">
    <source>
        <dbReference type="EMBL" id="SUD65833.1"/>
    </source>
</evidence>
<reference evidence="1 2" key="1">
    <citation type="submission" date="2018-06" db="EMBL/GenBank/DDBJ databases">
        <authorList>
            <consortium name="Pathogen Informatics"/>
            <person name="Doyle S."/>
        </authorList>
    </citation>
    <scope>NUCLEOTIDE SEQUENCE [LARGE SCALE GENOMIC DNA]</scope>
    <source>
        <strain evidence="1 2">NCTC13160</strain>
    </source>
</reference>
<dbReference type="OrthoDB" id="9156303at2"/>
<dbReference type="Proteomes" id="UP000254573">
    <property type="component" value="Unassembled WGS sequence"/>
</dbReference>
<proteinExistence type="predicted"/>
<organism evidence="1 2">
    <name type="scientific">Pandoraea pnomenusa</name>
    <dbReference type="NCBI Taxonomy" id="93220"/>
    <lineage>
        <taxon>Bacteria</taxon>
        <taxon>Pseudomonadati</taxon>
        <taxon>Pseudomonadota</taxon>
        <taxon>Betaproteobacteria</taxon>
        <taxon>Burkholderiales</taxon>
        <taxon>Burkholderiaceae</taxon>
        <taxon>Pandoraea</taxon>
    </lineage>
</organism>
<evidence type="ECO:0000313" key="2">
    <source>
        <dbReference type="Proteomes" id="UP000254573"/>
    </source>
</evidence>
<dbReference type="EMBL" id="UGSG01000002">
    <property type="protein sequence ID" value="SUD65833.1"/>
    <property type="molecule type" value="Genomic_DNA"/>
</dbReference>